<reference evidence="7 8" key="1">
    <citation type="submission" date="2014-04" db="EMBL/GenBank/DDBJ databases">
        <authorList>
            <consortium name="DOE Joint Genome Institute"/>
            <person name="Kuo A."/>
            <person name="Kohler A."/>
            <person name="Nagy L.G."/>
            <person name="Floudas D."/>
            <person name="Copeland A."/>
            <person name="Barry K.W."/>
            <person name="Cichocki N."/>
            <person name="Veneault-Fourrey C."/>
            <person name="LaButti K."/>
            <person name="Lindquist E.A."/>
            <person name="Lipzen A."/>
            <person name="Lundell T."/>
            <person name="Morin E."/>
            <person name="Murat C."/>
            <person name="Sun H."/>
            <person name="Tunlid A."/>
            <person name="Henrissat B."/>
            <person name="Grigoriev I.V."/>
            <person name="Hibbett D.S."/>
            <person name="Martin F."/>
            <person name="Nordberg H.P."/>
            <person name="Cantor M.N."/>
            <person name="Hua S.X."/>
        </authorList>
    </citation>
    <scope>NUCLEOTIDE SEQUENCE [LARGE SCALE GENOMIC DNA]</scope>
    <source>
        <strain evidence="7 8">Foug A</strain>
    </source>
</reference>
<evidence type="ECO:0000313" key="8">
    <source>
        <dbReference type="Proteomes" id="UP000053989"/>
    </source>
</evidence>
<dbReference type="HOGENOM" id="CLU_1939393_0_0_1"/>
<comment type="subcellular location">
    <subcellularLocation>
        <location evidence="1">Nucleus</location>
    </subcellularLocation>
</comment>
<dbReference type="PANTHER" id="PTHR21964">
    <property type="entry name" value="BREAST CANCER METASTASIS-SUPPRESSOR 1"/>
    <property type="match status" value="1"/>
</dbReference>
<evidence type="ECO:0000256" key="3">
    <source>
        <dbReference type="ARBA" id="ARBA00023015"/>
    </source>
</evidence>
<dbReference type="Proteomes" id="UP000053989">
    <property type="component" value="Unassembled WGS sequence"/>
</dbReference>
<dbReference type="GO" id="GO:0005654">
    <property type="term" value="C:nucleoplasm"/>
    <property type="evidence" value="ECO:0007669"/>
    <property type="project" value="UniProtKB-ARBA"/>
</dbReference>
<evidence type="ECO:0000256" key="2">
    <source>
        <dbReference type="ARBA" id="ARBA00022491"/>
    </source>
</evidence>
<dbReference type="InParanoid" id="A0A0C3A6R6"/>
<dbReference type="STRING" id="1036808.A0A0C3A6R6"/>
<keyword evidence="4" id="KW-0804">Transcription</keyword>
<dbReference type="Pfam" id="PF08598">
    <property type="entry name" value="Sds3"/>
    <property type="match status" value="1"/>
</dbReference>
<keyword evidence="8" id="KW-1185">Reference proteome</keyword>
<protein>
    <submittedName>
        <fullName evidence="7">Uncharacterized protein</fullName>
    </submittedName>
</protein>
<evidence type="ECO:0000256" key="6">
    <source>
        <dbReference type="SAM" id="MobiDB-lite"/>
    </source>
</evidence>
<dbReference type="AlphaFoldDB" id="A0A0C3A6R6"/>
<dbReference type="OrthoDB" id="20886at2759"/>
<evidence type="ECO:0000313" key="7">
    <source>
        <dbReference type="EMBL" id="KIM60512.1"/>
    </source>
</evidence>
<evidence type="ECO:0000256" key="1">
    <source>
        <dbReference type="ARBA" id="ARBA00004123"/>
    </source>
</evidence>
<name>A0A0C3A6R6_9AGAM</name>
<feature type="region of interest" description="Disordered" evidence="6">
    <location>
        <begin position="109"/>
        <end position="130"/>
    </location>
</feature>
<keyword evidence="2" id="KW-0678">Repressor</keyword>
<accession>A0A0C3A6R6</accession>
<keyword evidence="3" id="KW-0805">Transcription regulation</keyword>
<dbReference type="InterPro" id="IPR013907">
    <property type="entry name" value="Sds3"/>
</dbReference>
<dbReference type="SMART" id="SM01401">
    <property type="entry name" value="Sds3"/>
    <property type="match status" value="1"/>
</dbReference>
<dbReference type="GO" id="GO:0010468">
    <property type="term" value="P:regulation of gene expression"/>
    <property type="evidence" value="ECO:0007669"/>
    <property type="project" value="UniProtKB-ARBA"/>
</dbReference>
<organism evidence="7 8">
    <name type="scientific">Scleroderma citrinum Foug A</name>
    <dbReference type="NCBI Taxonomy" id="1036808"/>
    <lineage>
        <taxon>Eukaryota</taxon>
        <taxon>Fungi</taxon>
        <taxon>Dikarya</taxon>
        <taxon>Basidiomycota</taxon>
        <taxon>Agaricomycotina</taxon>
        <taxon>Agaricomycetes</taxon>
        <taxon>Agaricomycetidae</taxon>
        <taxon>Boletales</taxon>
        <taxon>Sclerodermatineae</taxon>
        <taxon>Sclerodermataceae</taxon>
        <taxon>Scleroderma</taxon>
    </lineage>
</organism>
<keyword evidence="5" id="KW-0539">Nucleus</keyword>
<evidence type="ECO:0000256" key="4">
    <source>
        <dbReference type="ARBA" id="ARBA00023163"/>
    </source>
</evidence>
<feature type="region of interest" description="Disordered" evidence="6">
    <location>
        <begin position="84"/>
        <end position="103"/>
    </location>
</feature>
<reference evidence="8" key="2">
    <citation type="submission" date="2015-01" db="EMBL/GenBank/DDBJ databases">
        <title>Evolutionary Origins and Diversification of the Mycorrhizal Mutualists.</title>
        <authorList>
            <consortium name="DOE Joint Genome Institute"/>
            <consortium name="Mycorrhizal Genomics Consortium"/>
            <person name="Kohler A."/>
            <person name="Kuo A."/>
            <person name="Nagy L.G."/>
            <person name="Floudas D."/>
            <person name="Copeland A."/>
            <person name="Barry K.W."/>
            <person name="Cichocki N."/>
            <person name="Veneault-Fourrey C."/>
            <person name="LaButti K."/>
            <person name="Lindquist E.A."/>
            <person name="Lipzen A."/>
            <person name="Lundell T."/>
            <person name="Morin E."/>
            <person name="Murat C."/>
            <person name="Riley R."/>
            <person name="Ohm R."/>
            <person name="Sun H."/>
            <person name="Tunlid A."/>
            <person name="Henrissat B."/>
            <person name="Grigoriev I.V."/>
            <person name="Hibbett D.S."/>
            <person name="Martin F."/>
        </authorList>
    </citation>
    <scope>NUCLEOTIDE SEQUENCE [LARGE SCALE GENOMIC DNA]</scope>
    <source>
        <strain evidence="8">Foug A</strain>
    </source>
</reference>
<sequence>MLRERVYVEKMEGLAWEEALVWEGTHPELHHLQDELTKRRDKRLMLAERKREYEIGALERKRKEENVNVWDHWEHARDELQTDMVAETNRKRRKLERERRALERPVGARGIPVPILNPPPAPTLREITID</sequence>
<dbReference type="EMBL" id="KN822061">
    <property type="protein sequence ID" value="KIM60512.1"/>
    <property type="molecule type" value="Genomic_DNA"/>
</dbReference>
<evidence type="ECO:0000256" key="5">
    <source>
        <dbReference type="ARBA" id="ARBA00023242"/>
    </source>
</evidence>
<gene>
    <name evidence="7" type="ORF">SCLCIDRAFT_944283</name>
</gene>
<proteinExistence type="predicted"/>